<proteinExistence type="predicted"/>
<name>A0A2R8BBU0_9RHOB</name>
<feature type="transmembrane region" description="Helical" evidence="1">
    <location>
        <begin position="106"/>
        <end position="127"/>
    </location>
</feature>
<dbReference type="RefSeq" id="WP_108827730.1">
    <property type="nucleotide sequence ID" value="NZ_OMOR01000001.1"/>
</dbReference>
<feature type="transmembrane region" description="Helical" evidence="1">
    <location>
        <begin position="45"/>
        <end position="66"/>
    </location>
</feature>
<sequence length="245" mass="27277">MPEPLTHRQLPNFALPFLIWLVLTLMAAVAGPFATFDVLSFSQRLMYWAAIIGASVGLSCVVSAISSREEPMRWVLCWIVYVLAITSIVHIVNSLVFTVWSGWGQFFYLLGIVALVAAMVHSLVWVLERRQPTVEQSGDVDPIDKFLRRLPLDKRGPLVRIEAQDHYLNVVTDAGEALILMRLSDAIGALGPDVGLRVHRSHWVHKKAVARSAKQDRRDVLVMRDDSIVPVSRGHKQAAKAAGLL</sequence>
<accession>A0A2R8BBU0</accession>
<dbReference type="OrthoDB" id="7028951at2"/>
<dbReference type="Gene3D" id="2.40.50.1020">
    <property type="entry name" value="LytTr DNA-binding domain"/>
    <property type="match status" value="1"/>
</dbReference>
<keyword evidence="1" id="KW-1133">Transmembrane helix</keyword>
<feature type="transmembrane region" description="Helical" evidence="1">
    <location>
        <begin position="12"/>
        <end position="33"/>
    </location>
</feature>
<reference evidence="3 4" key="1">
    <citation type="submission" date="2018-03" db="EMBL/GenBank/DDBJ databases">
        <authorList>
            <person name="Keele B.F."/>
        </authorList>
    </citation>
    <scope>NUCLEOTIDE SEQUENCE [LARGE SCALE GENOMIC DNA]</scope>
    <source>
        <strain evidence="3 4">CECT 8599</strain>
    </source>
</reference>
<dbReference type="Proteomes" id="UP000244880">
    <property type="component" value="Unassembled WGS sequence"/>
</dbReference>
<gene>
    <name evidence="3" type="ORF">ASD8599_01266</name>
</gene>
<protein>
    <recommendedName>
        <fullName evidence="2">HTH LytTR-type domain-containing protein</fullName>
    </recommendedName>
</protein>
<dbReference type="Pfam" id="PF04397">
    <property type="entry name" value="LytTR"/>
    <property type="match status" value="1"/>
</dbReference>
<dbReference type="EMBL" id="OMOR01000001">
    <property type="protein sequence ID" value="SPH20529.1"/>
    <property type="molecule type" value="Genomic_DNA"/>
</dbReference>
<dbReference type="SMART" id="SM00850">
    <property type="entry name" value="LytTR"/>
    <property type="match status" value="1"/>
</dbReference>
<organism evidence="3 4">
    <name type="scientific">Ascidiaceihabitans donghaensis</name>
    <dbReference type="NCBI Taxonomy" id="1510460"/>
    <lineage>
        <taxon>Bacteria</taxon>
        <taxon>Pseudomonadati</taxon>
        <taxon>Pseudomonadota</taxon>
        <taxon>Alphaproteobacteria</taxon>
        <taxon>Rhodobacterales</taxon>
        <taxon>Paracoccaceae</taxon>
        <taxon>Ascidiaceihabitans</taxon>
    </lineage>
</organism>
<dbReference type="AlphaFoldDB" id="A0A2R8BBU0"/>
<dbReference type="PROSITE" id="PS50930">
    <property type="entry name" value="HTH_LYTTR"/>
    <property type="match status" value="1"/>
</dbReference>
<evidence type="ECO:0000256" key="1">
    <source>
        <dbReference type="SAM" id="Phobius"/>
    </source>
</evidence>
<keyword evidence="1" id="KW-0472">Membrane</keyword>
<dbReference type="InterPro" id="IPR007492">
    <property type="entry name" value="LytTR_DNA-bd_dom"/>
</dbReference>
<keyword evidence="1" id="KW-0812">Transmembrane</keyword>
<dbReference type="GO" id="GO:0003677">
    <property type="term" value="F:DNA binding"/>
    <property type="evidence" value="ECO:0007669"/>
    <property type="project" value="InterPro"/>
</dbReference>
<evidence type="ECO:0000313" key="4">
    <source>
        <dbReference type="Proteomes" id="UP000244880"/>
    </source>
</evidence>
<keyword evidence="4" id="KW-1185">Reference proteome</keyword>
<feature type="domain" description="HTH LytTR-type" evidence="2">
    <location>
        <begin position="160"/>
        <end position="245"/>
    </location>
</feature>
<evidence type="ECO:0000259" key="2">
    <source>
        <dbReference type="PROSITE" id="PS50930"/>
    </source>
</evidence>
<feature type="transmembrane region" description="Helical" evidence="1">
    <location>
        <begin position="78"/>
        <end position="100"/>
    </location>
</feature>
<evidence type="ECO:0000313" key="3">
    <source>
        <dbReference type="EMBL" id="SPH20529.1"/>
    </source>
</evidence>